<evidence type="ECO:0000313" key="3">
    <source>
        <dbReference type="Proteomes" id="UP001151582"/>
    </source>
</evidence>
<evidence type="ECO:0000256" key="1">
    <source>
        <dbReference type="SAM" id="Phobius"/>
    </source>
</evidence>
<dbReference type="AlphaFoldDB" id="A0A9W8E9V0"/>
<protein>
    <submittedName>
        <fullName evidence="2">Uncharacterized protein</fullName>
    </submittedName>
</protein>
<gene>
    <name evidence="2" type="ORF">H4R34_005897</name>
</gene>
<proteinExistence type="predicted"/>
<keyword evidence="1" id="KW-0812">Transmembrane</keyword>
<name>A0A9W8E9V0_9FUNG</name>
<feature type="transmembrane region" description="Helical" evidence="1">
    <location>
        <begin position="101"/>
        <end position="123"/>
    </location>
</feature>
<reference evidence="2" key="1">
    <citation type="submission" date="2022-07" db="EMBL/GenBank/DDBJ databases">
        <title>Phylogenomic reconstructions and comparative analyses of Kickxellomycotina fungi.</title>
        <authorList>
            <person name="Reynolds N.K."/>
            <person name="Stajich J.E."/>
            <person name="Barry K."/>
            <person name="Grigoriev I.V."/>
            <person name="Crous P."/>
            <person name="Smith M.E."/>
        </authorList>
    </citation>
    <scope>NUCLEOTIDE SEQUENCE</scope>
    <source>
        <strain evidence="2">RSA 567</strain>
    </source>
</reference>
<organism evidence="2 3">
    <name type="scientific">Dimargaris verticillata</name>
    <dbReference type="NCBI Taxonomy" id="2761393"/>
    <lineage>
        <taxon>Eukaryota</taxon>
        <taxon>Fungi</taxon>
        <taxon>Fungi incertae sedis</taxon>
        <taxon>Zoopagomycota</taxon>
        <taxon>Kickxellomycotina</taxon>
        <taxon>Dimargaritomycetes</taxon>
        <taxon>Dimargaritales</taxon>
        <taxon>Dimargaritaceae</taxon>
        <taxon>Dimargaris</taxon>
    </lineage>
</organism>
<keyword evidence="1" id="KW-1133">Transmembrane helix</keyword>
<dbReference type="Proteomes" id="UP001151582">
    <property type="component" value="Unassembled WGS sequence"/>
</dbReference>
<keyword evidence="1" id="KW-0472">Membrane</keyword>
<keyword evidence="3" id="KW-1185">Reference proteome</keyword>
<dbReference type="OrthoDB" id="3232309at2759"/>
<sequence>MTELKAQPKPPAEALKQTRSLTALSQSFAADQASQCSCANEQVPSLLVHFLSDFNQPKPRKSSASMFHTRKTVSEEVSRSSVSTNWSKMEEPLVRKGQMEILLSSLFITFWIVLALEIIFVAIC</sequence>
<dbReference type="EMBL" id="JANBQB010001564">
    <property type="protein sequence ID" value="KAJ1970952.1"/>
    <property type="molecule type" value="Genomic_DNA"/>
</dbReference>
<comment type="caution">
    <text evidence="2">The sequence shown here is derived from an EMBL/GenBank/DDBJ whole genome shotgun (WGS) entry which is preliminary data.</text>
</comment>
<evidence type="ECO:0000313" key="2">
    <source>
        <dbReference type="EMBL" id="KAJ1970952.1"/>
    </source>
</evidence>
<accession>A0A9W8E9V0</accession>